<dbReference type="AlphaFoldDB" id="A0A6J6DP55"/>
<accession>A0A6J6DP55</accession>
<reference evidence="2" key="1">
    <citation type="submission" date="2020-05" db="EMBL/GenBank/DDBJ databases">
        <authorList>
            <person name="Chiriac C."/>
            <person name="Salcher M."/>
            <person name="Ghai R."/>
            <person name="Kavagutti S V."/>
        </authorList>
    </citation>
    <scope>NUCLEOTIDE SEQUENCE</scope>
</reference>
<dbReference type="SUPFAM" id="SSF54690">
    <property type="entry name" value="Molybdopterin synthase subunit MoaE"/>
    <property type="match status" value="1"/>
</dbReference>
<dbReference type="InterPro" id="IPR003448">
    <property type="entry name" value="Mopterin_biosynth_MoaE"/>
</dbReference>
<dbReference type="Pfam" id="PF02391">
    <property type="entry name" value="MoaE"/>
    <property type="match status" value="1"/>
</dbReference>
<gene>
    <name evidence="2" type="ORF">UFOPK1493_02085</name>
</gene>
<evidence type="ECO:0000256" key="1">
    <source>
        <dbReference type="SAM" id="MobiDB-lite"/>
    </source>
</evidence>
<feature type="region of interest" description="Disordered" evidence="1">
    <location>
        <begin position="165"/>
        <end position="194"/>
    </location>
</feature>
<name>A0A6J6DP55_9ZZZZ</name>
<dbReference type="GO" id="GO:0006777">
    <property type="term" value="P:Mo-molybdopterin cofactor biosynthetic process"/>
    <property type="evidence" value="ECO:0007669"/>
    <property type="project" value="InterPro"/>
</dbReference>
<dbReference type="EMBL" id="CAEZSR010000076">
    <property type="protein sequence ID" value="CAB4565941.1"/>
    <property type="molecule type" value="Genomic_DNA"/>
</dbReference>
<dbReference type="Gene3D" id="3.90.1170.40">
    <property type="entry name" value="Molybdopterin biosynthesis MoaE subunit"/>
    <property type="match status" value="1"/>
</dbReference>
<dbReference type="CDD" id="cd00756">
    <property type="entry name" value="MoaE"/>
    <property type="match status" value="1"/>
</dbReference>
<evidence type="ECO:0000313" key="2">
    <source>
        <dbReference type="EMBL" id="CAB4565941.1"/>
    </source>
</evidence>
<protein>
    <submittedName>
        <fullName evidence="2">Unannotated protein</fullName>
    </submittedName>
</protein>
<dbReference type="PANTHER" id="PTHR23404">
    <property type="entry name" value="MOLYBDOPTERIN SYNTHASE RELATED"/>
    <property type="match status" value="1"/>
</dbReference>
<proteinExistence type="predicted"/>
<sequence>MRVVLPPDRSDTWVALGTDELPIGAAYDWAVRPSCGAVVLFSGTVRDHAVDDDGVMRTDVEHLEYEAYEDACIDVFRRIVDEVRARWPHTGRVALLHRLGRLELGDSSVVAVVSAPHRPEAFAAARYAIDALKASAPIWKRETWRDGDTATAAWGVGASAPVDPVAVPTADTSGTVASDASRPASSGPAAARGH</sequence>
<feature type="compositionally biased region" description="Low complexity" evidence="1">
    <location>
        <begin position="177"/>
        <end position="194"/>
    </location>
</feature>
<organism evidence="2">
    <name type="scientific">freshwater metagenome</name>
    <dbReference type="NCBI Taxonomy" id="449393"/>
    <lineage>
        <taxon>unclassified sequences</taxon>
        <taxon>metagenomes</taxon>
        <taxon>ecological metagenomes</taxon>
    </lineage>
</organism>
<dbReference type="InterPro" id="IPR036563">
    <property type="entry name" value="MoaE_sf"/>
</dbReference>